<name>A0A8J2TJJ1_9FLAO</name>
<sequence length="268" mass="29534">MKIAKITFKFLLTTLLISFYACDNEALDNGLSQGNGDGEAGGESTGDYWPMAVNNNWIYDYSLDGVQQEDYNMTIDALSTFEGNQAYLYSQFMPTVSGTDGTELESFDIDFYTRKNGGDYIVGVGDLTADFLGLFQLSQTGYSFIILKDYLNVGETWTKNVQTTTTFTSSDPNFPDLPSVTTDLVLNFEIVAKDLTVDVNGTSYSPVIKVKYALDSSSADAPDQTIQADTFYYFAKDVGIIKIEGTQYDSGDNITSNSLQELSSYTLN</sequence>
<dbReference type="RefSeq" id="WP_188604304.1">
    <property type="nucleotide sequence ID" value="NZ_BMIC01000001.1"/>
</dbReference>
<proteinExistence type="predicted"/>
<dbReference type="Proteomes" id="UP000598120">
    <property type="component" value="Unassembled WGS sequence"/>
</dbReference>
<protein>
    <recommendedName>
        <fullName evidence="4">Lipoprotein</fullName>
    </recommendedName>
</protein>
<gene>
    <name evidence="2" type="ORF">GCM10011531_00190</name>
</gene>
<dbReference type="EMBL" id="BMIC01000001">
    <property type="protein sequence ID" value="GFZ75804.1"/>
    <property type="molecule type" value="Genomic_DNA"/>
</dbReference>
<evidence type="ECO:0000313" key="3">
    <source>
        <dbReference type="Proteomes" id="UP000598120"/>
    </source>
</evidence>
<keyword evidence="1" id="KW-0732">Signal</keyword>
<reference evidence="2 3" key="1">
    <citation type="journal article" date="2014" name="Int. J. Syst. Evol. Microbiol.">
        <title>Complete genome sequence of Corynebacterium casei LMG S-19264T (=DSM 44701T), isolated from a smear-ripened cheese.</title>
        <authorList>
            <consortium name="US DOE Joint Genome Institute (JGI-PGF)"/>
            <person name="Walter F."/>
            <person name="Albersmeier A."/>
            <person name="Kalinowski J."/>
            <person name="Ruckert C."/>
        </authorList>
    </citation>
    <scope>NUCLEOTIDE SEQUENCE [LARGE SCALE GENOMIC DNA]</scope>
    <source>
        <strain evidence="2 3">CGMCC 1.15295</strain>
    </source>
</reference>
<accession>A0A8J2TJJ1</accession>
<dbReference type="Gene3D" id="2.40.360.20">
    <property type="match status" value="1"/>
</dbReference>
<evidence type="ECO:0000256" key="1">
    <source>
        <dbReference type="SAM" id="SignalP"/>
    </source>
</evidence>
<comment type="caution">
    <text evidence="2">The sequence shown here is derived from an EMBL/GenBank/DDBJ whole genome shotgun (WGS) entry which is preliminary data.</text>
</comment>
<feature type="signal peptide" evidence="1">
    <location>
        <begin position="1"/>
        <end position="21"/>
    </location>
</feature>
<evidence type="ECO:0000313" key="2">
    <source>
        <dbReference type="EMBL" id="GFZ75804.1"/>
    </source>
</evidence>
<keyword evidence="3" id="KW-1185">Reference proteome</keyword>
<evidence type="ECO:0008006" key="4">
    <source>
        <dbReference type="Google" id="ProtNLM"/>
    </source>
</evidence>
<feature type="chain" id="PRO_5035318811" description="Lipoprotein" evidence="1">
    <location>
        <begin position="22"/>
        <end position="268"/>
    </location>
</feature>
<dbReference type="AlphaFoldDB" id="A0A8J2TJJ1"/>
<dbReference type="PROSITE" id="PS51257">
    <property type="entry name" value="PROKAR_LIPOPROTEIN"/>
    <property type="match status" value="1"/>
</dbReference>
<organism evidence="2 3">
    <name type="scientific">Aquaticitalea lipolytica</name>
    <dbReference type="NCBI Taxonomy" id="1247562"/>
    <lineage>
        <taxon>Bacteria</taxon>
        <taxon>Pseudomonadati</taxon>
        <taxon>Bacteroidota</taxon>
        <taxon>Flavobacteriia</taxon>
        <taxon>Flavobacteriales</taxon>
        <taxon>Flavobacteriaceae</taxon>
        <taxon>Aquaticitalea</taxon>
    </lineage>
</organism>